<dbReference type="GO" id="GO:0004648">
    <property type="term" value="F:O-phospho-L-serine:2-oxoglutarate aminotransferase activity"/>
    <property type="evidence" value="ECO:0007669"/>
    <property type="project" value="UniProtKB-EC"/>
</dbReference>
<proteinExistence type="inferred from homology"/>
<dbReference type="Proteomes" id="UP000567179">
    <property type="component" value="Unassembled WGS sequence"/>
</dbReference>
<evidence type="ECO:0000313" key="14">
    <source>
        <dbReference type="EMBL" id="KAF5331018.1"/>
    </source>
</evidence>
<dbReference type="InterPro" id="IPR022278">
    <property type="entry name" value="Pser_aminoTfrase"/>
</dbReference>
<dbReference type="InterPro" id="IPR015422">
    <property type="entry name" value="PyrdxlP-dep_Trfase_small"/>
</dbReference>
<evidence type="ECO:0000256" key="3">
    <source>
        <dbReference type="ARBA" id="ARBA00006904"/>
    </source>
</evidence>
<evidence type="ECO:0000256" key="12">
    <source>
        <dbReference type="SAM" id="MobiDB-lite"/>
    </source>
</evidence>
<keyword evidence="15" id="KW-1185">Reference proteome</keyword>
<comment type="cofactor">
    <cofactor evidence="1">
        <name>pyridoxal 5'-phosphate</name>
        <dbReference type="ChEBI" id="CHEBI:597326"/>
    </cofactor>
</comment>
<evidence type="ECO:0000256" key="6">
    <source>
        <dbReference type="ARBA" id="ARBA00022605"/>
    </source>
</evidence>
<comment type="similarity">
    <text evidence="3">Belongs to the class-V pyridoxal-phosphate-dependent aminotransferase family. SerC subfamily.</text>
</comment>
<dbReference type="InterPro" id="IPR015424">
    <property type="entry name" value="PyrdxlP-dep_Trfase"/>
</dbReference>
<evidence type="ECO:0000256" key="11">
    <source>
        <dbReference type="ARBA" id="ARBA00049007"/>
    </source>
</evidence>
<accession>A0A8H5FC52</accession>
<keyword evidence="5" id="KW-0032">Aminotransferase</keyword>
<evidence type="ECO:0000256" key="4">
    <source>
        <dbReference type="ARBA" id="ARBA00013030"/>
    </source>
</evidence>
<dbReference type="UniPathway" id="UPA00135">
    <property type="reaction ID" value="UER00197"/>
</dbReference>
<reference evidence="14 15" key="1">
    <citation type="journal article" date="2020" name="ISME J.">
        <title>Uncovering the hidden diversity of litter-decomposition mechanisms in mushroom-forming fungi.</title>
        <authorList>
            <person name="Floudas D."/>
            <person name="Bentzer J."/>
            <person name="Ahren D."/>
            <person name="Johansson T."/>
            <person name="Persson P."/>
            <person name="Tunlid A."/>
        </authorList>
    </citation>
    <scope>NUCLEOTIDE SEQUENCE [LARGE SCALE GENOMIC DNA]</scope>
    <source>
        <strain evidence="14 15">CBS 101986</strain>
    </source>
</reference>
<comment type="catalytic activity">
    <reaction evidence="10">
        <text>4-(phosphooxy)-L-threonine + 2-oxoglutarate = (R)-3-hydroxy-2-oxo-4-phosphooxybutanoate + L-glutamate</text>
        <dbReference type="Rhea" id="RHEA:16573"/>
        <dbReference type="ChEBI" id="CHEBI:16810"/>
        <dbReference type="ChEBI" id="CHEBI:29985"/>
        <dbReference type="ChEBI" id="CHEBI:58452"/>
        <dbReference type="ChEBI" id="CHEBI:58538"/>
        <dbReference type="EC" id="2.6.1.52"/>
    </reaction>
</comment>
<dbReference type="SUPFAM" id="SSF53383">
    <property type="entry name" value="PLP-dependent transferases"/>
    <property type="match status" value="1"/>
</dbReference>
<dbReference type="NCBIfam" id="NF003764">
    <property type="entry name" value="PRK05355.1"/>
    <property type="match status" value="1"/>
</dbReference>
<comment type="catalytic activity">
    <reaction evidence="11">
        <text>O-phospho-L-serine + 2-oxoglutarate = 3-phosphooxypyruvate + L-glutamate</text>
        <dbReference type="Rhea" id="RHEA:14329"/>
        <dbReference type="ChEBI" id="CHEBI:16810"/>
        <dbReference type="ChEBI" id="CHEBI:18110"/>
        <dbReference type="ChEBI" id="CHEBI:29985"/>
        <dbReference type="ChEBI" id="CHEBI:57524"/>
        <dbReference type="EC" id="2.6.1.52"/>
    </reaction>
</comment>
<evidence type="ECO:0000256" key="9">
    <source>
        <dbReference type="ARBA" id="ARBA00023299"/>
    </source>
</evidence>
<dbReference type="OrthoDB" id="1703350at2759"/>
<evidence type="ECO:0000256" key="10">
    <source>
        <dbReference type="ARBA" id="ARBA00047630"/>
    </source>
</evidence>
<dbReference type="HAMAP" id="MF_00160">
    <property type="entry name" value="SerC_aminotrans_5"/>
    <property type="match status" value="1"/>
</dbReference>
<dbReference type="GO" id="GO:0005737">
    <property type="term" value="C:cytoplasm"/>
    <property type="evidence" value="ECO:0007669"/>
    <property type="project" value="TreeGrafter"/>
</dbReference>
<dbReference type="EMBL" id="JAACJJ010000001">
    <property type="protein sequence ID" value="KAF5331018.1"/>
    <property type="molecule type" value="Genomic_DNA"/>
</dbReference>
<dbReference type="PANTHER" id="PTHR43247:SF1">
    <property type="entry name" value="PHOSPHOSERINE AMINOTRANSFERASE"/>
    <property type="match status" value="1"/>
</dbReference>
<dbReference type="FunFam" id="3.90.1150.10:FF:000006">
    <property type="entry name" value="Phosphoserine aminotransferase"/>
    <property type="match status" value="1"/>
</dbReference>
<dbReference type="InterPro" id="IPR015421">
    <property type="entry name" value="PyrdxlP-dep_Trfase_major"/>
</dbReference>
<dbReference type="EC" id="2.6.1.52" evidence="4"/>
<dbReference type="AlphaFoldDB" id="A0A8H5FC52"/>
<dbReference type="InterPro" id="IPR000192">
    <property type="entry name" value="Aminotrans_V_dom"/>
</dbReference>
<dbReference type="GO" id="GO:0006564">
    <property type="term" value="P:L-serine biosynthetic process"/>
    <property type="evidence" value="ECO:0007669"/>
    <property type="project" value="UniProtKB-KW"/>
</dbReference>
<evidence type="ECO:0000256" key="2">
    <source>
        <dbReference type="ARBA" id="ARBA00005099"/>
    </source>
</evidence>
<name>A0A8H5FC52_9AGAR</name>
<protein>
    <recommendedName>
        <fullName evidence="4">phosphoserine transaminase</fullName>
        <ecNumber evidence="4">2.6.1.52</ecNumber>
    </recommendedName>
</protein>
<keyword evidence="6" id="KW-0028">Amino-acid biosynthesis</keyword>
<keyword evidence="8" id="KW-0663">Pyridoxal phosphate</keyword>
<evidence type="ECO:0000256" key="5">
    <source>
        <dbReference type="ARBA" id="ARBA00022576"/>
    </source>
</evidence>
<dbReference type="Gene3D" id="3.90.1150.10">
    <property type="entry name" value="Aspartate Aminotransferase, domain 1"/>
    <property type="match status" value="1"/>
</dbReference>
<evidence type="ECO:0000256" key="7">
    <source>
        <dbReference type="ARBA" id="ARBA00022679"/>
    </source>
</evidence>
<gene>
    <name evidence="14" type="ORF">D9619_005588</name>
</gene>
<evidence type="ECO:0000256" key="1">
    <source>
        <dbReference type="ARBA" id="ARBA00001933"/>
    </source>
</evidence>
<dbReference type="PANTHER" id="PTHR43247">
    <property type="entry name" value="PHOSPHOSERINE AMINOTRANSFERASE"/>
    <property type="match status" value="1"/>
</dbReference>
<keyword evidence="9" id="KW-0718">Serine biosynthesis</keyword>
<evidence type="ECO:0000256" key="8">
    <source>
        <dbReference type="ARBA" id="ARBA00022898"/>
    </source>
</evidence>
<comment type="caution">
    <text evidence="14">The sequence shown here is derived from an EMBL/GenBank/DDBJ whole genome shotgun (WGS) entry which is preliminary data.</text>
</comment>
<dbReference type="FunFam" id="3.40.640.10:FF:000010">
    <property type="entry name" value="Phosphoserine aminotransferase"/>
    <property type="match status" value="1"/>
</dbReference>
<organism evidence="14 15">
    <name type="scientific">Psilocybe cf. subviscida</name>
    <dbReference type="NCBI Taxonomy" id="2480587"/>
    <lineage>
        <taxon>Eukaryota</taxon>
        <taxon>Fungi</taxon>
        <taxon>Dikarya</taxon>
        <taxon>Basidiomycota</taxon>
        <taxon>Agaricomycotina</taxon>
        <taxon>Agaricomycetes</taxon>
        <taxon>Agaricomycetidae</taxon>
        <taxon>Agaricales</taxon>
        <taxon>Agaricineae</taxon>
        <taxon>Strophariaceae</taxon>
        <taxon>Psilocybe</taxon>
    </lineage>
</organism>
<dbReference type="GO" id="GO:0030170">
    <property type="term" value="F:pyridoxal phosphate binding"/>
    <property type="evidence" value="ECO:0007669"/>
    <property type="project" value="TreeGrafter"/>
</dbReference>
<dbReference type="Pfam" id="PF00266">
    <property type="entry name" value="Aminotran_5"/>
    <property type="match status" value="1"/>
</dbReference>
<feature type="domain" description="Aminotransferase class V" evidence="13">
    <location>
        <begin position="21"/>
        <end position="405"/>
    </location>
</feature>
<dbReference type="Gene3D" id="3.40.640.10">
    <property type="entry name" value="Type I PLP-dependent aspartate aminotransferase-like (Major domain)"/>
    <property type="match status" value="1"/>
</dbReference>
<comment type="pathway">
    <text evidence="2">Amino-acid biosynthesis; L-serine biosynthesis; L-serine from 3-phospho-D-glycerate: step 2/3.</text>
</comment>
<keyword evidence="7" id="KW-0808">Transferase</keyword>
<evidence type="ECO:0000313" key="15">
    <source>
        <dbReference type="Proteomes" id="UP000567179"/>
    </source>
</evidence>
<feature type="region of interest" description="Disordered" evidence="12">
    <location>
        <begin position="416"/>
        <end position="437"/>
    </location>
</feature>
<sequence length="437" mass="46787">MSEAAQTEATFADLVESRVANFGAGPSALPTSVLLEATKGLLNFNNTGIGIAEISHRSKEFTAYLAEVEAQIRTQLDVPPTHAVLLLQGGGTAQFSGVVLNMLARHRLLHPDLPNDERVMDYVVTGSWSAAAAKEATRLAGRHARVHIAADARQHSAEGRFEAIPPHSAYNFSKNPALIYYCENETVSGTQFAGEEGGPASFPFDALPEDVLAPLVGDYSSSFMSRPIPRLADHAIVFAGAQKNVGPAGLTIALVRRDCIVDVDAAYSLGAPPVPIGLSYTPYDKQGSMPNTPPVFAVYVTGLVLQRSAELGGVKYYEEVNKRKQQKVYDALTEGEERGVFKIYVQKGSRSWMNVTFGVLGEGAEAKFLKGAEAKGMKGLKGHRSVGGMRASLYNAVSEEDTDKLVAYIREFISAESEPPAAKTAQPPLPSETTAST</sequence>
<evidence type="ECO:0000259" key="13">
    <source>
        <dbReference type="Pfam" id="PF00266"/>
    </source>
</evidence>